<sequence length="326" mass="35148">MSANENRSIHNFQPVMAEGNLVPNFDPLKLLVSTPAGPKLDLPYKKLWFHKKYLNGRIKISPLRITDQFAIIEASVFFDRNDPEPATSYIAEKKKDEVPRGRYIEAAQDTAIEQALSNAGFDIQFMPVRQSNQTGENAKAAQPPKPASKPASVKAGVSPKTAAPSQEEKQAASAIAVEKPAAPAETPAPAVPEELPKQDAAPVSPLSVVKETAAGSPVQEAPLQADDFEEILWEETAQDTPMAPAVPAAPAYTSDTPVDTILSVMTLEEARDYVVKEGACSGWTLAQVEERRPASLKFYVSGYSGKDNILRAGAKLLLSDTQRKAG</sequence>
<dbReference type="EMBL" id="JBBMFD010000005">
    <property type="protein sequence ID" value="MEQ2440175.1"/>
    <property type="molecule type" value="Genomic_DNA"/>
</dbReference>
<comment type="caution">
    <text evidence="2">The sequence shown here is derived from an EMBL/GenBank/DDBJ whole genome shotgun (WGS) entry which is preliminary data.</text>
</comment>
<feature type="region of interest" description="Disordered" evidence="1">
    <location>
        <begin position="132"/>
        <end position="197"/>
    </location>
</feature>
<protein>
    <submittedName>
        <fullName evidence="2">Uncharacterized protein</fullName>
    </submittedName>
</protein>
<accession>A0ABV1E0C7</accession>
<evidence type="ECO:0000313" key="3">
    <source>
        <dbReference type="Proteomes" id="UP001489509"/>
    </source>
</evidence>
<evidence type="ECO:0000256" key="1">
    <source>
        <dbReference type="SAM" id="MobiDB-lite"/>
    </source>
</evidence>
<evidence type="ECO:0000313" key="2">
    <source>
        <dbReference type="EMBL" id="MEQ2440175.1"/>
    </source>
</evidence>
<keyword evidence="3" id="KW-1185">Reference proteome</keyword>
<gene>
    <name evidence="2" type="ORF">WMO26_04975</name>
</gene>
<reference evidence="2 3" key="1">
    <citation type="submission" date="2024-03" db="EMBL/GenBank/DDBJ databases">
        <title>Human intestinal bacterial collection.</title>
        <authorList>
            <person name="Pauvert C."/>
            <person name="Hitch T.C.A."/>
            <person name="Clavel T."/>
        </authorList>
    </citation>
    <scope>NUCLEOTIDE SEQUENCE [LARGE SCALE GENOMIC DNA]</scope>
    <source>
        <strain evidence="2 3">CLA-JM-H44</strain>
    </source>
</reference>
<dbReference type="Proteomes" id="UP001489509">
    <property type="component" value="Unassembled WGS sequence"/>
</dbReference>
<proteinExistence type="predicted"/>
<feature type="compositionally biased region" description="Low complexity" evidence="1">
    <location>
        <begin position="138"/>
        <end position="155"/>
    </location>
</feature>
<dbReference type="RefSeq" id="WP_349218580.1">
    <property type="nucleotide sequence ID" value="NZ_JBBMFD010000005.1"/>
</dbReference>
<name>A0ABV1E0C7_9FIRM</name>
<feature type="compositionally biased region" description="Low complexity" evidence="1">
    <location>
        <begin position="176"/>
        <end position="193"/>
    </location>
</feature>
<organism evidence="2 3">
    <name type="scientific">Solibaculum intestinale</name>
    <dbReference type="NCBI Taxonomy" id="3133165"/>
    <lineage>
        <taxon>Bacteria</taxon>
        <taxon>Bacillati</taxon>
        <taxon>Bacillota</taxon>
        <taxon>Clostridia</taxon>
        <taxon>Eubacteriales</taxon>
        <taxon>Oscillospiraceae</taxon>
        <taxon>Solibaculum</taxon>
    </lineage>
</organism>